<evidence type="ECO:0000256" key="2">
    <source>
        <dbReference type="ARBA" id="ARBA00022448"/>
    </source>
</evidence>
<keyword evidence="4 6" id="KW-0067">ATP-binding</keyword>
<feature type="domain" description="ABC transporter" evidence="5">
    <location>
        <begin position="23"/>
        <end position="253"/>
    </location>
</feature>
<dbReference type="PANTHER" id="PTHR43335:SF3">
    <property type="entry name" value="ABC TRANSPORTER"/>
    <property type="match status" value="1"/>
</dbReference>
<accession>A0A7C4LMJ9</accession>
<name>A0A7C4LMJ9_9PLAN</name>
<dbReference type="SMART" id="SM00382">
    <property type="entry name" value="AAA"/>
    <property type="match status" value="1"/>
</dbReference>
<protein>
    <submittedName>
        <fullName evidence="6">ABC transporter ATP-binding protein</fullName>
    </submittedName>
</protein>
<dbReference type="Pfam" id="PF00005">
    <property type="entry name" value="ABC_tran"/>
    <property type="match status" value="1"/>
</dbReference>
<proteinExistence type="inferred from homology"/>
<evidence type="ECO:0000256" key="3">
    <source>
        <dbReference type="ARBA" id="ARBA00022741"/>
    </source>
</evidence>
<dbReference type="PROSITE" id="PS50893">
    <property type="entry name" value="ABC_TRANSPORTER_2"/>
    <property type="match status" value="1"/>
</dbReference>
<dbReference type="InterPro" id="IPR027417">
    <property type="entry name" value="P-loop_NTPase"/>
</dbReference>
<comment type="similarity">
    <text evidence="1">Belongs to the ABC transporter superfamily.</text>
</comment>
<dbReference type="Gene3D" id="3.40.50.300">
    <property type="entry name" value="P-loop containing nucleotide triphosphate hydrolases"/>
    <property type="match status" value="1"/>
</dbReference>
<dbReference type="InterPro" id="IPR003593">
    <property type="entry name" value="AAA+_ATPase"/>
</dbReference>
<dbReference type="GO" id="GO:0016887">
    <property type="term" value="F:ATP hydrolysis activity"/>
    <property type="evidence" value="ECO:0007669"/>
    <property type="project" value="InterPro"/>
</dbReference>
<dbReference type="EMBL" id="DSVQ01000016">
    <property type="protein sequence ID" value="HGT40455.1"/>
    <property type="molecule type" value="Genomic_DNA"/>
</dbReference>
<organism evidence="6">
    <name type="scientific">Schlesneria paludicola</name>
    <dbReference type="NCBI Taxonomy" id="360056"/>
    <lineage>
        <taxon>Bacteria</taxon>
        <taxon>Pseudomonadati</taxon>
        <taxon>Planctomycetota</taxon>
        <taxon>Planctomycetia</taxon>
        <taxon>Planctomycetales</taxon>
        <taxon>Planctomycetaceae</taxon>
        <taxon>Schlesneria</taxon>
    </lineage>
</organism>
<evidence type="ECO:0000256" key="4">
    <source>
        <dbReference type="ARBA" id="ARBA00022840"/>
    </source>
</evidence>
<sequence>MSEVESLALPSPTRAAAQVRPVISVDHVTHSFRGRRALDEVTFQVMPRALHGFVGPNGAGKTTTLRIICTLLRPQRGTVRVFDHDVVLNTREVRRKIGFMPDHFSTYRQMTVFEYLDFFAAAYGLSLTQRTRVIDDVLALTDMGGRRDDLIGGLSRGMQQRVSLARVLVNDPEVLLLDEPASGLDPRARIELMEILKALRGMGKTIFISSHILSELAELCDSVTIIDRGGIKYSGSMHELLAHTGEHPVYRLLLDATRPELAAKLRSVPGVLLVETLDERPEYRLTLDEAVISTNALLKHLLDWNVPILSFTPDRRHLNQAFMDLTERGVK</sequence>
<reference evidence="6" key="1">
    <citation type="journal article" date="2020" name="mSystems">
        <title>Genome- and Community-Level Interaction Insights into Carbon Utilization and Element Cycling Functions of Hydrothermarchaeota in Hydrothermal Sediment.</title>
        <authorList>
            <person name="Zhou Z."/>
            <person name="Liu Y."/>
            <person name="Xu W."/>
            <person name="Pan J."/>
            <person name="Luo Z.H."/>
            <person name="Li M."/>
        </authorList>
    </citation>
    <scope>NUCLEOTIDE SEQUENCE [LARGE SCALE GENOMIC DNA]</scope>
    <source>
        <strain evidence="6">SpSt-508</strain>
    </source>
</reference>
<evidence type="ECO:0000259" key="5">
    <source>
        <dbReference type="PROSITE" id="PS50893"/>
    </source>
</evidence>
<dbReference type="PANTHER" id="PTHR43335">
    <property type="entry name" value="ABC TRANSPORTER, ATP-BINDING PROTEIN"/>
    <property type="match status" value="1"/>
</dbReference>
<evidence type="ECO:0000256" key="1">
    <source>
        <dbReference type="ARBA" id="ARBA00005417"/>
    </source>
</evidence>
<gene>
    <name evidence="6" type="ORF">ENS64_14510</name>
</gene>
<keyword evidence="3" id="KW-0547">Nucleotide-binding</keyword>
<dbReference type="InterPro" id="IPR003439">
    <property type="entry name" value="ABC_transporter-like_ATP-bd"/>
</dbReference>
<dbReference type="GO" id="GO:0005524">
    <property type="term" value="F:ATP binding"/>
    <property type="evidence" value="ECO:0007669"/>
    <property type="project" value="UniProtKB-KW"/>
</dbReference>
<dbReference type="SUPFAM" id="SSF52540">
    <property type="entry name" value="P-loop containing nucleoside triphosphate hydrolases"/>
    <property type="match status" value="1"/>
</dbReference>
<evidence type="ECO:0000313" key="6">
    <source>
        <dbReference type="EMBL" id="HGT40455.1"/>
    </source>
</evidence>
<keyword evidence="2" id="KW-0813">Transport</keyword>
<comment type="caution">
    <text evidence="6">The sequence shown here is derived from an EMBL/GenBank/DDBJ whole genome shotgun (WGS) entry which is preliminary data.</text>
</comment>
<dbReference type="AlphaFoldDB" id="A0A7C4LMJ9"/>
<dbReference type="CDD" id="cd03230">
    <property type="entry name" value="ABC_DR_subfamily_A"/>
    <property type="match status" value="1"/>
</dbReference>